<evidence type="ECO:0000256" key="1">
    <source>
        <dbReference type="ARBA" id="ARBA00023002"/>
    </source>
</evidence>
<dbReference type="InterPro" id="IPR011251">
    <property type="entry name" value="Luciferase-like_dom"/>
</dbReference>
<dbReference type="InterPro" id="IPR050564">
    <property type="entry name" value="F420-G6PD/mer"/>
</dbReference>
<dbReference type="InterPro" id="IPR022402">
    <property type="entry name" value="F420_OxRdatse_MSMEG3544_pred"/>
</dbReference>
<dbReference type="Proteomes" id="UP000193387">
    <property type="component" value="Unassembled WGS sequence"/>
</dbReference>
<evidence type="ECO:0000259" key="2">
    <source>
        <dbReference type="Pfam" id="PF00296"/>
    </source>
</evidence>
<name>A0AAJ3NMU7_9MYCO</name>
<organism evidence="3 4">
    <name type="scientific">Mycobacterium saskatchewanense</name>
    <dbReference type="NCBI Taxonomy" id="220927"/>
    <lineage>
        <taxon>Bacteria</taxon>
        <taxon>Bacillati</taxon>
        <taxon>Actinomycetota</taxon>
        <taxon>Actinomycetes</taxon>
        <taxon>Mycobacteriales</taxon>
        <taxon>Mycobacteriaceae</taxon>
        <taxon>Mycobacterium</taxon>
        <taxon>Mycobacterium simiae complex</taxon>
    </lineage>
</organism>
<dbReference type="Gene3D" id="3.20.20.30">
    <property type="entry name" value="Luciferase-like domain"/>
    <property type="match status" value="1"/>
</dbReference>
<dbReference type="PANTHER" id="PTHR43244:SF1">
    <property type="entry name" value="5,10-METHYLENETETRAHYDROMETHANOPTERIN REDUCTASE"/>
    <property type="match status" value="1"/>
</dbReference>
<keyword evidence="4" id="KW-1185">Reference proteome</keyword>
<proteinExistence type="predicted"/>
<gene>
    <name evidence="3" type="ORF">AWC23_19470</name>
</gene>
<dbReference type="EMBL" id="LQPR01000049">
    <property type="protein sequence ID" value="ORW68950.1"/>
    <property type="molecule type" value="Genomic_DNA"/>
</dbReference>
<dbReference type="GO" id="GO:0016705">
    <property type="term" value="F:oxidoreductase activity, acting on paired donors, with incorporation or reduction of molecular oxygen"/>
    <property type="evidence" value="ECO:0007669"/>
    <property type="project" value="InterPro"/>
</dbReference>
<dbReference type="Pfam" id="PF00296">
    <property type="entry name" value="Bac_luciferase"/>
    <property type="match status" value="1"/>
</dbReference>
<reference evidence="3 4" key="1">
    <citation type="submission" date="2016-01" db="EMBL/GenBank/DDBJ databases">
        <title>The new phylogeny of the genus Mycobacterium.</title>
        <authorList>
            <person name="Tarcisio F."/>
            <person name="Conor M."/>
            <person name="Antonella G."/>
            <person name="Elisabetta G."/>
            <person name="Giulia F.S."/>
            <person name="Sara T."/>
            <person name="Anna F."/>
            <person name="Clotilde B."/>
            <person name="Roberto B."/>
            <person name="Veronica D.S."/>
            <person name="Fabio R."/>
            <person name="Monica P."/>
            <person name="Olivier J."/>
            <person name="Enrico T."/>
            <person name="Nicola S."/>
        </authorList>
    </citation>
    <scope>NUCLEOTIDE SEQUENCE [LARGE SCALE GENOMIC DNA]</scope>
    <source>
        <strain evidence="3 4">DSM 44616</strain>
    </source>
</reference>
<dbReference type="NCBIfam" id="TIGR03854">
    <property type="entry name" value="F420_MSMEG_3544"/>
    <property type="match status" value="1"/>
</dbReference>
<feature type="domain" description="Luciferase-like" evidence="2">
    <location>
        <begin position="3"/>
        <end position="232"/>
    </location>
</feature>
<accession>A0AAJ3NMU7</accession>
<comment type="caution">
    <text evidence="3">The sequence shown here is derived from an EMBL/GenBank/DDBJ whole genome shotgun (WGS) entry which is preliminary data.</text>
</comment>
<sequence>MKIRFGVGLGANTAPNELAGIVDHLESSGVDSLWFSELVYSPAVDPVVGMAYTLARTTRLKAGTSVAILPGRHPVLVAKQLASLAAVAPRRVLPVFGLHSAIPAEREVFVVPEGERAAVFDESLRVLRAALTDAPASYAGRYFTVTGAAVAPRPDPPLDIWLGGSAPAAFRRIGALADGWLGSFLTPAEARAGREAIERAATDAGRRIEPDHFGISLAVADGELSPELVAVARRRRPDVDPGELVAPDWDRLHRQLDAYIDAGLTKFVIRPAGSTPVGDFIERFATELIGRQN</sequence>
<evidence type="ECO:0000313" key="4">
    <source>
        <dbReference type="Proteomes" id="UP000193387"/>
    </source>
</evidence>
<keyword evidence="1" id="KW-0560">Oxidoreductase</keyword>
<dbReference type="RefSeq" id="WP_085257160.1">
    <property type="nucleotide sequence ID" value="NZ_AP022573.1"/>
</dbReference>
<dbReference type="PANTHER" id="PTHR43244">
    <property type="match status" value="1"/>
</dbReference>
<evidence type="ECO:0000313" key="3">
    <source>
        <dbReference type="EMBL" id="ORW68950.1"/>
    </source>
</evidence>
<dbReference type="InterPro" id="IPR036661">
    <property type="entry name" value="Luciferase-like_sf"/>
</dbReference>
<protein>
    <submittedName>
        <fullName evidence="3">LLM class F420-dependent oxidoreductase</fullName>
    </submittedName>
</protein>
<dbReference type="SUPFAM" id="SSF51679">
    <property type="entry name" value="Bacterial luciferase-like"/>
    <property type="match status" value="1"/>
</dbReference>
<dbReference type="AlphaFoldDB" id="A0AAJ3NMU7"/>